<evidence type="ECO:0000313" key="7">
    <source>
        <dbReference type="EMBL" id="MFC7581795.1"/>
    </source>
</evidence>
<dbReference type="InterPro" id="IPR036291">
    <property type="entry name" value="NAD(P)-bd_dom_sf"/>
</dbReference>
<dbReference type="Proteomes" id="UP001596527">
    <property type="component" value="Unassembled WGS sequence"/>
</dbReference>
<accession>A0ABW2SPG7</accession>
<gene>
    <name evidence="7" type="ORF">ACFQWG_11380</name>
</gene>
<evidence type="ECO:0000313" key="8">
    <source>
        <dbReference type="Proteomes" id="UP001596527"/>
    </source>
</evidence>
<dbReference type="Pfam" id="PF02826">
    <property type="entry name" value="2-Hacid_dh_C"/>
    <property type="match status" value="1"/>
</dbReference>
<name>A0ABW2SPG7_9ACTO</name>
<dbReference type="InterPro" id="IPR006139">
    <property type="entry name" value="D-isomer_2_OHA_DH_cat_dom"/>
</dbReference>
<evidence type="ECO:0000256" key="4">
    <source>
        <dbReference type="RuleBase" id="RU003719"/>
    </source>
</evidence>
<organism evidence="7 8">
    <name type="scientific">Schaalia naturae</name>
    <dbReference type="NCBI Taxonomy" id="635203"/>
    <lineage>
        <taxon>Bacteria</taxon>
        <taxon>Bacillati</taxon>
        <taxon>Actinomycetota</taxon>
        <taxon>Actinomycetes</taxon>
        <taxon>Actinomycetales</taxon>
        <taxon>Actinomycetaceae</taxon>
        <taxon>Schaalia</taxon>
    </lineage>
</organism>
<comment type="caution">
    <text evidence="7">The sequence shown here is derived from an EMBL/GenBank/DDBJ whole genome shotgun (WGS) entry which is preliminary data.</text>
</comment>
<evidence type="ECO:0000256" key="1">
    <source>
        <dbReference type="ARBA" id="ARBA00005854"/>
    </source>
</evidence>
<dbReference type="PANTHER" id="PTHR43761">
    <property type="entry name" value="D-ISOMER SPECIFIC 2-HYDROXYACID DEHYDROGENASE FAMILY PROTEIN (AFU_ORTHOLOGUE AFUA_1G13630)"/>
    <property type="match status" value="1"/>
</dbReference>
<keyword evidence="8" id="KW-1185">Reference proteome</keyword>
<dbReference type="SUPFAM" id="SSF52283">
    <property type="entry name" value="Formate/glycerate dehydrogenase catalytic domain-like"/>
    <property type="match status" value="1"/>
</dbReference>
<dbReference type="InterPro" id="IPR050418">
    <property type="entry name" value="D-iso_2-hydroxyacid_DH_PdxB"/>
</dbReference>
<evidence type="ECO:0000259" key="5">
    <source>
        <dbReference type="Pfam" id="PF00389"/>
    </source>
</evidence>
<comment type="similarity">
    <text evidence="1 4">Belongs to the D-isomer specific 2-hydroxyacid dehydrogenase family.</text>
</comment>
<keyword evidence="2 4" id="KW-0560">Oxidoreductase</keyword>
<feature type="domain" description="D-isomer specific 2-hydroxyacid dehydrogenase catalytic" evidence="5">
    <location>
        <begin position="38"/>
        <end position="319"/>
    </location>
</feature>
<evidence type="ECO:0000256" key="2">
    <source>
        <dbReference type="ARBA" id="ARBA00023002"/>
    </source>
</evidence>
<dbReference type="PROSITE" id="PS00065">
    <property type="entry name" value="D_2_HYDROXYACID_DH_1"/>
    <property type="match status" value="1"/>
</dbReference>
<dbReference type="PANTHER" id="PTHR43761:SF1">
    <property type="entry name" value="D-ISOMER SPECIFIC 2-HYDROXYACID DEHYDROGENASE CATALYTIC DOMAIN-CONTAINING PROTEIN-RELATED"/>
    <property type="match status" value="1"/>
</dbReference>
<dbReference type="Pfam" id="PF00389">
    <property type="entry name" value="2-Hacid_dh"/>
    <property type="match status" value="1"/>
</dbReference>
<feature type="domain" description="D-isomer specific 2-hydroxyacid dehydrogenase NAD-binding" evidence="6">
    <location>
        <begin position="116"/>
        <end position="293"/>
    </location>
</feature>
<sequence>MRILISDHPDSMMPDHALEIETLRAGLGPDTAVDVLPYRGDEHEAFLKALRGADALLTAFVTIDDAVMAQAPDLKVISLNSTGYDCVDLEAATRRGIGVCPVGEYCTSDVAEAAVAFVFALHKRLKAYGRRIDNDHVWDFAALEARPRLQDQTLGIFGFGKIGRCIARKLSGLVGEVIVCDPYVGAEAASAGGARLVEKDELLASSDVIVNSMLLTAGTQRYFDEEAFAAMARRPDFVNMSRGMVVDEDALLGALESGRIRGYAADVLADETPDLARHPLIGREDVLLTPHSAFYSSTAMESLERISCENIVHFLRGEKDRVFKLVN</sequence>
<dbReference type="SUPFAM" id="SSF51735">
    <property type="entry name" value="NAD(P)-binding Rossmann-fold domains"/>
    <property type="match status" value="1"/>
</dbReference>
<dbReference type="EMBL" id="JBHTEF010000001">
    <property type="protein sequence ID" value="MFC7581795.1"/>
    <property type="molecule type" value="Genomic_DNA"/>
</dbReference>
<proteinExistence type="inferred from homology"/>
<dbReference type="Gene3D" id="3.40.50.720">
    <property type="entry name" value="NAD(P)-binding Rossmann-like Domain"/>
    <property type="match status" value="2"/>
</dbReference>
<dbReference type="InterPro" id="IPR006140">
    <property type="entry name" value="D-isomer_DH_NAD-bd"/>
</dbReference>
<reference evidence="8" key="1">
    <citation type="journal article" date="2019" name="Int. J. Syst. Evol. Microbiol.">
        <title>The Global Catalogue of Microorganisms (GCM) 10K type strain sequencing project: providing services to taxonomists for standard genome sequencing and annotation.</title>
        <authorList>
            <consortium name="The Broad Institute Genomics Platform"/>
            <consortium name="The Broad Institute Genome Sequencing Center for Infectious Disease"/>
            <person name="Wu L."/>
            <person name="Ma J."/>
        </authorList>
    </citation>
    <scope>NUCLEOTIDE SEQUENCE [LARGE SCALE GENOMIC DNA]</scope>
    <source>
        <strain evidence="8">CCUG 56698</strain>
    </source>
</reference>
<dbReference type="InterPro" id="IPR029752">
    <property type="entry name" value="D-isomer_DH_CS1"/>
</dbReference>
<evidence type="ECO:0000259" key="6">
    <source>
        <dbReference type="Pfam" id="PF02826"/>
    </source>
</evidence>
<evidence type="ECO:0000256" key="3">
    <source>
        <dbReference type="ARBA" id="ARBA00023027"/>
    </source>
</evidence>
<protein>
    <submittedName>
        <fullName evidence="7">NAD(P)-dependent oxidoreductase</fullName>
    </submittedName>
</protein>
<keyword evidence="3" id="KW-0520">NAD</keyword>
<dbReference type="RefSeq" id="WP_380975403.1">
    <property type="nucleotide sequence ID" value="NZ_JBHTEF010000001.1"/>
</dbReference>